<evidence type="ECO:0000256" key="1">
    <source>
        <dbReference type="SAM" id="MobiDB-lite"/>
    </source>
</evidence>
<feature type="region of interest" description="Disordered" evidence="1">
    <location>
        <begin position="1"/>
        <end position="35"/>
    </location>
</feature>
<feature type="compositionally biased region" description="Basic and acidic residues" evidence="1">
    <location>
        <begin position="1"/>
        <end position="17"/>
    </location>
</feature>
<protein>
    <submittedName>
        <fullName evidence="2">Uncharacterized protein</fullName>
    </submittedName>
</protein>
<sequence>MADESKKTGIQAEKDESITTTQRKQRGEGNGKVDAVDSAAAGEAVTWGLLRQRMRDLRLGLVLEGTRGVQQALQGKFYLND</sequence>
<dbReference type="Proteomes" id="UP000826271">
    <property type="component" value="Unassembled WGS sequence"/>
</dbReference>
<proteinExistence type="predicted"/>
<reference evidence="2" key="1">
    <citation type="submission" date="2019-10" db="EMBL/GenBank/DDBJ databases">
        <authorList>
            <person name="Zhang R."/>
            <person name="Pan Y."/>
            <person name="Wang J."/>
            <person name="Ma R."/>
            <person name="Yu S."/>
        </authorList>
    </citation>
    <scope>NUCLEOTIDE SEQUENCE</scope>
    <source>
        <strain evidence="2">LA-IB0</strain>
        <tissue evidence="2">Leaf</tissue>
    </source>
</reference>
<name>A0AAV6XWE5_9LAMI</name>
<evidence type="ECO:0000313" key="3">
    <source>
        <dbReference type="Proteomes" id="UP000826271"/>
    </source>
</evidence>
<dbReference type="EMBL" id="WHWC01000003">
    <property type="protein sequence ID" value="KAG8386703.1"/>
    <property type="molecule type" value="Genomic_DNA"/>
</dbReference>
<evidence type="ECO:0000313" key="2">
    <source>
        <dbReference type="EMBL" id="KAG8386703.1"/>
    </source>
</evidence>
<gene>
    <name evidence="2" type="ORF">BUALT_Bualt03G0176500</name>
</gene>
<accession>A0AAV6XWE5</accession>
<comment type="caution">
    <text evidence="2">The sequence shown here is derived from an EMBL/GenBank/DDBJ whole genome shotgun (WGS) entry which is preliminary data.</text>
</comment>
<feature type="compositionally biased region" description="Basic and acidic residues" evidence="1">
    <location>
        <begin position="25"/>
        <end position="35"/>
    </location>
</feature>
<dbReference type="AlphaFoldDB" id="A0AAV6XWE5"/>
<organism evidence="2 3">
    <name type="scientific">Buddleja alternifolia</name>
    <dbReference type="NCBI Taxonomy" id="168488"/>
    <lineage>
        <taxon>Eukaryota</taxon>
        <taxon>Viridiplantae</taxon>
        <taxon>Streptophyta</taxon>
        <taxon>Embryophyta</taxon>
        <taxon>Tracheophyta</taxon>
        <taxon>Spermatophyta</taxon>
        <taxon>Magnoliopsida</taxon>
        <taxon>eudicotyledons</taxon>
        <taxon>Gunneridae</taxon>
        <taxon>Pentapetalae</taxon>
        <taxon>asterids</taxon>
        <taxon>lamiids</taxon>
        <taxon>Lamiales</taxon>
        <taxon>Scrophulariaceae</taxon>
        <taxon>Buddlejeae</taxon>
        <taxon>Buddleja</taxon>
    </lineage>
</organism>
<keyword evidence="3" id="KW-1185">Reference proteome</keyword>